<dbReference type="RefSeq" id="YP_002790699.1">
    <property type="nucleotide sequence ID" value="NC_012530.1"/>
</dbReference>
<sequence length="266" mass="29728">MLILVCKGDLNMAKYNMSEQEAEKVFSEFSQKINILNLVENIMGINYSPSQSGGRSMSESKLYAIKKDDMYLDGDGSRSWNDFLGPWSELYDDKEVAQATADNLGGSVATLSESHDIVVPEWFDKWVRSFNGLGEKVKKAVVVSKILQQGYGFSCNDKVLGGNGQYGEDPRVNTEQEIYIADHQQELAIAVMTGNYIIKKEKKYWVKLDGFVTSDGQQQYLSRKNGYWFASRKAVGIQQQFIVSDLTGAPDWVKGLANGATSHERG</sequence>
<evidence type="ECO:0000313" key="2">
    <source>
        <dbReference type="Proteomes" id="UP000001878"/>
    </source>
</evidence>
<proteinExistence type="predicted"/>
<dbReference type="KEGG" id="vg:7750875"/>
<reference evidence="1 2" key="1">
    <citation type="journal article" date="2009" name="Gene">
        <title>Genome of a virulent bacteriophage Lb338-1 that lyses the probiotic Lactobacillus paracasei cheese strain.</title>
        <authorList>
            <person name="Alemayehu D."/>
            <person name="Ross R.P."/>
            <person name="O'Sullivan O."/>
            <person name="Coffey A."/>
            <person name="Stanton C."/>
            <person name="Fitzgerald G.F."/>
            <person name="McAuliffe O."/>
        </authorList>
    </citation>
    <scope>NUCLEOTIDE SEQUENCE [LARGE SCALE GENOMIC DNA]</scope>
    <source>
        <strain evidence="1">Lb338-1</strain>
    </source>
</reference>
<protein>
    <submittedName>
        <fullName evidence="1">Uncharacterized protein</fullName>
    </submittedName>
</protein>
<keyword evidence="2" id="KW-1185">Reference proteome</keyword>
<dbReference type="Proteomes" id="UP000001878">
    <property type="component" value="Segment"/>
</dbReference>
<accession>C1KFD0</accession>
<evidence type="ECO:0000313" key="1">
    <source>
        <dbReference type="EMBL" id="ACO36941.1"/>
    </source>
</evidence>
<organism evidence="1 2">
    <name type="scientific">Lactobacillus phage Lb338-1</name>
    <dbReference type="NCBI Taxonomy" id="2892342"/>
    <lineage>
        <taxon>Viruses</taxon>
        <taxon>Duplodnaviria</taxon>
        <taxon>Heunggongvirae</taxon>
        <taxon>Uroviricota</taxon>
        <taxon>Caudoviricetes</taxon>
        <taxon>Herelleviridae</taxon>
        <taxon>Mooreparkvirus</taxon>
        <taxon>Mooreparkvirus Lb3381</taxon>
    </lineage>
</organism>
<gene>
    <name evidence="1" type="ORF">lb338_phage_20</name>
</gene>
<dbReference type="EMBL" id="FJ822135">
    <property type="protein sequence ID" value="ACO36941.1"/>
    <property type="molecule type" value="Genomic_DNA"/>
</dbReference>
<dbReference type="GeneID" id="7750875"/>
<name>C1KFD0_9CAUD</name>